<dbReference type="InterPro" id="IPR001128">
    <property type="entry name" value="Cyt_P450"/>
</dbReference>
<evidence type="ECO:0000256" key="8">
    <source>
        <dbReference type="ARBA" id="ARBA00023033"/>
    </source>
</evidence>
<organism evidence="9 10">
    <name type="scientific">Penstemon davidsonii</name>
    <dbReference type="NCBI Taxonomy" id="160366"/>
    <lineage>
        <taxon>Eukaryota</taxon>
        <taxon>Viridiplantae</taxon>
        <taxon>Streptophyta</taxon>
        <taxon>Embryophyta</taxon>
        <taxon>Tracheophyta</taxon>
        <taxon>Spermatophyta</taxon>
        <taxon>Magnoliopsida</taxon>
        <taxon>eudicotyledons</taxon>
        <taxon>Gunneridae</taxon>
        <taxon>Pentapetalae</taxon>
        <taxon>asterids</taxon>
        <taxon>lamiids</taxon>
        <taxon>Lamiales</taxon>
        <taxon>Plantaginaceae</taxon>
        <taxon>Cheloneae</taxon>
        <taxon>Penstemon</taxon>
    </lineage>
</organism>
<sequence>MCNRQSNLIPLAKPNGPLVNSGVVSTAVRGRRKRLQWWEDVKKNREAASNGIVLRRRLQLMVYNNLYKSMFDKRFESEEDPLYVRVKDLNGQRSRLGLSLQYNFCDFVPILRPFMKGYFKICKEFTTTRLNLFKDHFIGERKKVLL</sequence>
<evidence type="ECO:0000256" key="6">
    <source>
        <dbReference type="ARBA" id="ARBA00023002"/>
    </source>
</evidence>
<dbReference type="PANTHER" id="PTHR47948">
    <property type="entry name" value="TRANS-CINNAMATE 4-MONOOXYGENASE"/>
    <property type="match status" value="1"/>
</dbReference>
<keyword evidence="8" id="KW-0503">Monooxygenase</keyword>
<comment type="subcellular location">
    <subcellularLocation>
        <location evidence="2">Membrane</location>
        <topology evidence="2">Single-pass membrane protein</topology>
    </subcellularLocation>
</comment>
<keyword evidence="5" id="KW-0479">Metal-binding</keyword>
<gene>
    <name evidence="9" type="ORF">RD792_010230</name>
</gene>
<evidence type="ECO:0000256" key="7">
    <source>
        <dbReference type="ARBA" id="ARBA00023004"/>
    </source>
</evidence>
<protein>
    <submittedName>
        <fullName evidence="9">Uncharacterized protein</fullName>
    </submittedName>
</protein>
<accession>A0ABR0D184</accession>
<dbReference type="InterPro" id="IPR036396">
    <property type="entry name" value="Cyt_P450_sf"/>
</dbReference>
<evidence type="ECO:0000256" key="3">
    <source>
        <dbReference type="ARBA" id="ARBA00010617"/>
    </source>
</evidence>
<keyword evidence="7" id="KW-0408">Iron</keyword>
<dbReference type="Proteomes" id="UP001291926">
    <property type="component" value="Unassembled WGS sequence"/>
</dbReference>
<reference evidence="9 10" key="1">
    <citation type="journal article" date="2023" name="bioRxiv">
        <title>Genome report: Whole genome sequence and annotation of Penstemon davidsonii.</title>
        <authorList>
            <person name="Ostevik K.L."/>
            <person name="Alabady M."/>
            <person name="Zhang M."/>
            <person name="Rausher M.D."/>
        </authorList>
    </citation>
    <scope>NUCLEOTIDE SEQUENCE [LARGE SCALE GENOMIC DNA]</scope>
    <source>
        <strain evidence="9">DNT005</strain>
        <tissue evidence="9">Whole leaf</tissue>
    </source>
</reference>
<dbReference type="EMBL" id="JAYDYQ010002534">
    <property type="protein sequence ID" value="KAK4483054.1"/>
    <property type="molecule type" value="Genomic_DNA"/>
</dbReference>
<dbReference type="SUPFAM" id="SSF48264">
    <property type="entry name" value="Cytochrome P450"/>
    <property type="match status" value="1"/>
</dbReference>
<evidence type="ECO:0000256" key="2">
    <source>
        <dbReference type="ARBA" id="ARBA00004167"/>
    </source>
</evidence>
<evidence type="ECO:0000256" key="4">
    <source>
        <dbReference type="ARBA" id="ARBA00022617"/>
    </source>
</evidence>
<dbReference type="Pfam" id="PF00067">
    <property type="entry name" value="p450"/>
    <property type="match status" value="1"/>
</dbReference>
<dbReference type="PANTHER" id="PTHR47948:SF4">
    <property type="entry name" value="TRANS-CINNAMATE 4-MONOOXYGENASE"/>
    <property type="match status" value="1"/>
</dbReference>
<evidence type="ECO:0000313" key="10">
    <source>
        <dbReference type="Proteomes" id="UP001291926"/>
    </source>
</evidence>
<evidence type="ECO:0000256" key="1">
    <source>
        <dbReference type="ARBA" id="ARBA00001971"/>
    </source>
</evidence>
<name>A0ABR0D184_9LAMI</name>
<keyword evidence="6" id="KW-0560">Oxidoreductase</keyword>
<keyword evidence="4" id="KW-0349">Heme</keyword>
<comment type="caution">
    <text evidence="9">The sequence shown here is derived from an EMBL/GenBank/DDBJ whole genome shotgun (WGS) entry which is preliminary data.</text>
</comment>
<evidence type="ECO:0000313" key="9">
    <source>
        <dbReference type="EMBL" id="KAK4483054.1"/>
    </source>
</evidence>
<evidence type="ECO:0000256" key="5">
    <source>
        <dbReference type="ARBA" id="ARBA00022723"/>
    </source>
</evidence>
<comment type="cofactor">
    <cofactor evidence="1">
        <name>heme</name>
        <dbReference type="ChEBI" id="CHEBI:30413"/>
    </cofactor>
</comment>
<keyword evidence="10" id="KW-1185">Reference proteome</keyword>
<comment type="similarity">
    <text evidence="3">Belongs to the cytochrome P450 family.</text>
</comment>
<proteinExistence type="inferred from homology"/>